<name>A0ACC2TUJ7_9FUNG</name>
<dbReference type="Proteomes" id="UP001165960">
    <property type="component" value="Unassembled WGS sequence"/>
</dbReference>
<dbReference type="EMBL" id="QTSX02002149">
    <property type="protein sequence ID" value="KAJ9078430.1"/>
    <property type="molecule type" value="Genomic_DNA"/>
</dbReference>
<protein>
    <submittedName>
        <fullName evidence="1">Uncharacterized protein</fullName>
    </submittedName>
</protein>
<accession>A0ACC2TUJ7</accession>
<proteinExistence type="predicted"/>
<reference evidence="1" key="1">
    <citation type="submission" date="2022-04" db="EMBL/GenBank/DDBJ databases">
        <title>Genome of the entomopathogenic fungus Entomophthora muscae.</title>
        <authorList>
            <person name="Elya C."/>
            <person name="Lovett B.R."/>
            <person name="Lee E."/>
            <person name="Macias A.M."/>
            <person name="Hajek A.E."/>
            <person name="De Bivort B.L."/>
            <person name="Kasson M.T."/>
            <person name="De Fine Licht H.H."/>
            <person name="Stajich J.E."/>
        </authorList>
    </citation>
    <scope>NUCLEOTIDE SEQUENCE</scope>
    <source>
        <strain evidence="1">Berkeley</strain>
    </source>
</reference>
<comment type="caution">
    <text evidence="1">The sequence shown here is derived from an EMBL/GenBank/DDBJ whole genome shotgun (WGS) entry which is preliminary data.</text>
</comment>
<gene>
    <name evidence="1" type="ORF">DSO57_1006841</name>
</gene>
<keyword evidence="2" id="KW-1185">Reference proteome</keyword>
<organism evidence="1 2">
    <name type="scientific">Entomophthora muscae</name>
    <dbReference type="NCBI Taxonomy" id="34485"/>
    <lineage>
        <taxon>Eukaryota</taxon>
        <taxon>Fungi</taxon>
        <taxon>Fungi incertae sedis</taxon>
        <taxon>Zoopagomycota</taxon>
        <taxon>Entomophthoromycotina</taxon>
        <taxon>Entomophthoromycetes</taxon>
        <taxon>Entomophthorales</taxon>
        <taxon>Entomophthoraceae</taxon>
        <taxon>Entomophthora</taxon>
    </lineage>
</organism>
<sequence length="157" mass="17911">MSKKQTDSKSQRRIVGVVPVDFKSNRILLVSSRKHPNQWVLPKGGVEAGETDEMAAIRECQEEAGVTGTIEGSLGQFSAVKPGKKNQNQFDKPGDKISERSFTFFILHITDYFPDEKWLEREERKRQWFTFVEAAQAVRYEGMREAIVSLEQMQLGS</sequence>
<evidence type="ECO:0000313" key="2">
    <source>
        <dbReference type="Proteomes" id="UP001165960"/>
    </source>
</evidence>
<evidence type="ECO:0000313" key="1">
    <source>
        <dbReference type="EMBL" id="KAJ9078430.1"/>
    </source>
</evidence>